<accession>A0AB34NY08</accession>
<proteinExistence type="predicted"/>
<name>A0AB34NY08_LACGS</name>
<evidence type="ECO:0000313" key="2">
    <source>
        <dbReference type="Proteomes" id="UP000030761"/>
    </source>
</evidence>
<sequence length="70" mass="8096">MNSDVLSNYVFGETYFPHMAMPINIESGNTILFFESKQIIWKIEKQLKDKKKIANNPNVNSLMAMMLLTL</sequence>
<dbReference type="EMBL" id="KN050677">
    <property type="protein sequence ID" value="KFL96308.1"/>
    <property type="molecule type" value="Genomic_DNA"/>
</dbReference>
<reference evidence="1 2" key="1">
    <citation type="submission" date="2010-03" db="EMBL/GenBank/DDBJ databases">
        <title>The Genome Sequence of Lactobacillus gasseri strain SV-16A-US.</title>
        <authorList>
            <consortium name="The Broad Institute Genome Sequencing Platform"/>
            <person name="Ward D."/>
            <person name="Earl A."/>
            <person name="Feldgarden M."/>
            <person name="Gevers D."/>
            <person name="Young S.K."/>
            <person name="Zeng Q."/>
            <person name="Koehrsen M."/>
            <person name="Alvarado L."/>
            <person name="Berlin A."/>
            <person name="Bochicchio J."/>
            <person name="Borenstein D."/>
            <person name="Chapman S.B."/>
            <person name="Chen Z."/>
            <person name="Engels R."/>
            <person name="Freedman E."/>
            <person name="Gellesch M."/>
            <person name="Goldberg J."/>
            <person name="Griggs A."/>
            <person name="Gujja S."/>
            <person name="Heilman E."/>
            <person name="Heiman D."/>
            <person name="Hepburn T."/>
            <person name="Howarth C."/>
            <person name="Jen D."/>
            <person name="Larson L."/>
            <person name="Mehta T."/>
            <person name="Park D."/>
            <person name="Pearson M."/>
            <person name="Roberts A."/>
            <person name="Saif S."/>
            <person name="Shea T."/>
            <person name="Shenoy N."/>
            <person name="Sisk P."/>
            <person name="Stolte C."/>
            <person name="Sykes S."/>
            <person name="Thomson T."/>
            <person name="Walk T."/>
            <person name="White J."/>
            <person name="Yandava C."/>
            <person name="Liu Y."/>
            <person name="Xu Q."/>
            <person name="Haas B."/>
            <person name="Nusbaum C."/>
            <person name="Birren B."/>
        </authorList>
    </citation>
    <scope>NUCLEOTIDE SEQUENCE [LARGE SCALE GENOMIC DNA]</scope>
    <source>
        <strain evidence="1 2">SV-16A-US</strain>
    </source>
</reference>
<dbReference type="AlphaFoldDB" id="A0AB34NY08"/>
<organism evidence="1 2">
    <name type="scientific">Lactobacillus gasseri SV-16A-US</name>
    <dbReference type="NCBI Taxonomy" id="575604"/>
    <lineage>
        <taxon>Bacteria</taxon>
        <taxon>Bacillati</taxon>
        <taxon>Bacillota</taxon>
        <taxon>Bacilli</taxon>
        <taxon>Lactobacillales</taxon>
        <taxon>Lactobacillaceae</taxon>
        <taxon>Lactobacillus</taxon>
    </lineage>
</organism>
<gene>
    <name evidence="1" type="ORF">HMPREF5175_01821</name>
</gene>
<evidence type="ECO:0000313" key="1">
    <source>
        <dbReference type="EMBL" id="KFL96308.1"/>
    </source>
</evidence>
<protein>
    <submittedName>
        <fullName evidence="1">Uncharacterized protein</fullName>
    </submittedName>
</protein>
<dbReference type="Proteomes" id="UP000030761">
    <property type="component" value="Unassembled WGS sequence"/>
</dbReference>